<accession>A0A5B0LYW7</accession>
<keyword evidence="2" id="KW-1185">Reference proteome</keyword>
<dbReference type="OrthoDB" id="10270417at2759"/>
<proteinExistence type="predicted"/>
<dbReference type="AlphaFoldDB" id="A0A5B0LYW7"/>
<gene>
    <name evidence="1" type="ORF">PGT21_016346</name>
</gene>
<protein>
    <submittedName>
        <fullName evidence="1">Uncharacterized protein</fullName>
    </submittedName>
</protein>
<dbReference type="Proteomes" id="UP000324748">
    <property type="component" value="Unassembled WGS sequence"/>
</dbReference>
<evidence type="ECO:0000313" key="2">
    <source>
        <dbReference type="Proteomes" id="UP000324748"/>
    </source>
</evidence>
<reference evidence="1 2" key="1">
    <citation type="submission" date="2019-05" db="EMBL/GenBank/DDBJ databases">
        <title>Emergence of the Ug99 lineage of the wheat stem rust pathogen through somatic hybridization.</title>
        <authorList>
            <person name="Li F."/>
            <person name="Upadhyaya N.M."/>
            <person name="Sperschneider J."/>
            <person name="Matny O."/>
            <person name="Nguyen-Phuc H."/>
            <person name="Mago R."/>
            <person name="Raley C."/>
            <person name="Miller M.E."/>
            <person name="Silverstein K.A.T."/>
            <person name="Henningsen E."/>
            <person name="Hirsch C.D."/>
            <person name="Visser B."/>
            <person name="Pretorius Z.A."/>
            <person name="Steffenson B.J."/>
            <person name="Schwessinger B."/>
            <person name="Dodds P.N."/>
            <person name="Figueroa M."/>
        </authorList>
    </citation>
    <scope>NUCLEOTIDE SEQUENCE [LARGE SCALE GENOMIC DNA]</scope>
    <source>
        <strain evidence="1">21-0</strain>
    </source>
</reference>
<name>A0A5B0LYW7_PUCGR</name>
<comment type="caution">
    <text evidence="1">The sequence shown here is derived from an EMBL/GenBank/DDBJ whole genome shotgun (WGS) entry which is preliminary data.</text>
</comment>
<organism evidence="1 2">
    <name type="scientific">Puccinia graminis f. sp. tritici</name>
    <dbReference type="NCBI Taxonomy" id="56615"/>
    <lineage>
        <taxon>Eukaryota</taxon>
        <taxon>Fungi</taxon>
        <taxon>Dikarya</taxon>
        <taxon>Basidiomycota</taxon>
        <taxon>Pucciniomycotina</taxon>
        <taxon>Pucciniomycetes</taxon>
        <taxon>Pucciniales</taxon>
        <taxon>Pucciniaceae</taxon>
        <taxon>Puccinia</taxon>
    </lineage>
</organism>
<sequence length="129" mass="14145">MESPPTNKSWLMFEGPITGITADGGINIKTTSSSYHSLIPHSFLQSDIEICGHVIMGSFEGDFSFSAATYTVPDLVLVLKSDEPLVRKQMYETAPGQAMWISGKLIKNQALSFEVKVMRVVSDTTLSNQ</sequence>
<dbReference type="EMBL" id="VSWC01000183">
    <property type="protein sequence ID" value="KAA1069209.1"/>
    <property type="molecule type" value="Genomic_DNA"/>
</dbReference>
<evidence type="ECO:0000313" key="1">
    <source>
        <dbReference type="EMBL" id="KAA1069209.1"/>
    </source>
</evidence>